<dbReference type="InterPro" id="IPR005115">
    <property type="entry name" value="Gly_transporter"/>
</dbReference>
<keyword evidence="3" id="KW-1003">Cell membrane</keyword>
<evidence type="ECO:0000256" key="6">
    <source>
        <dbReference type="ARBA" id="ARBA00023136"/>
    </source>
</evidence>
<comment type="subcellular location">
    <subcellularLocation>
        <location evidence="1">Cell membrane</location>
        <topology evidence="1">Multi-pass membrane protein</topology>
    </subcellularLocation>
</comment>
<gene>
    <name evidence="9" type="ORF">SAMN00768000_0407</name>
</gene>
<accession>A0A1W1W7T5</accession>
<dbReference type="AlphaFoldDB" id="A0A1W1W7T5"/>
<evidence type="ECO:0000313" key="9">
    <source>
        <dbReference type="EMBL" id="SMC02189.1"/>
    </source>
</evidence>
<keyword evidence="5 7" id="KW-1133">Transmembrane helix</keyword>
<feature type="transmembrane region" description="Helical" evidence="7">
    <location>
        <begin position="62"/>
        <end position="82"/>
    </location>
</feature>
<evidence type="ECO:0000256" key="7">
    <source>
        <dbReference type="SAM" id="Phobius"/>
    </source>
</evidence>
<feature type="transmembrane region" description="Helical" evidence="7">
    <location>
        <begin position="172"/>
        <end position="193"/>
    </location>
</feature>
<evidence type="ECO:0000256" key="1">
    <source>
        <dbReference type="ARBA" id="ARBA00004651"/>
    </source>
</evidence>
<dbReference type="RefSeq" id="WP_020376280.1">
    <property type="nucleotide sequence ID" value="NZ_FWWY01000001.1"/>
</dbReference>
<feature type="transmembrane region" description="Helical" evidence="7">
    <location>
        <begin position="89"/>
        <end position="109"/>
    </location>
</feature>
<dbReference type="OrthoDB" id="9791874at2"/>
<dbReference type="Proteomes" id="UP000192660">
    <property type="component" value="Unassembled WGS sequence"/>
</dbReference>
<feature type="transmembrane region" description="Helical" evidence="7">
    <location>
        <begin position="6"/>
        <end position="22"/>
    </location>
</feature>
<dbReference type="PANTHER" id="PTHR30506:SF3">
    <property type="entry name" value="UPF0126 INNER MEMBRANE PROTEIN YADS-RELATED"/>
    <property type="match status" value="1"/>
</dbReference>
<name>A0A1W1W7T5_SULTA</name>
<protein>
    <submittedName>
        <fullName evidence="9">Uncharacterized membrane protein YeiH</fullName>
    </submittedName>
</protein>
<evidence type="ECO:0000256" key="3">
    <source>
        <dbReference type="ARBA" id="ARBA00022475"/>
    </source>
</evidence>
<proteinExistence type="inferred from homology"/>
<feature type="transmembrane region" description="Helical" evidence="7">
    <location>
        <begin position="29"/>
        <end position="50"/>
    </location>
</feature>
<dbReference type="Pfam" id="PF03458">
    <property type="entry name" value="Gly_transporter"/>
    <property type="match status" value="2"/>
</dbReference>
<dbReference type="EMBL" id="FWWY01000001">
    <property type="protein sequence ID" value="SMC02189.1"/>
    <property type="molecule type" value="Genomic_DNA"/>
</dbReference>
<feature type="transmembrane region" description="Helical" evidence="7">
    <location>
        <begin position="148"/>
        <end position="166"/>
    </location>
</feature>
<evidence type="ECO:0000256" key="5">
    <source>
        <dbReference type="ARBA" id="ARBA00022989"/>
    </source>
</evidence>
<evidence type="ECO:0000256" key="4">
    <source>
        <dbReference type="ARBA" id="ARBA00022692"/>
    </source>
</evidence>
<reference evidence="10" key="1">
    <citation type="submission" date="2017-04" db="EMBL/GenBank/DDBJ databases">
        <authorList>
            <person name="Varghese N."/>
            <person name="Submissions S."/>
        </authorList>
    </citation>
    <scope>NUCLEOTIDE SEQUENCE [LARGE SCALE GENOMIC DNA]</scope>
    <source>
        <strain evidence="10">DSM 9293</strain>
    </source>
</reference>
<feature type="transmembrane region" description="Helical" evidence="7">
    <location>
        <begin position="115"/>
        <end position="136"/>
    </location>
</feature>
<dbReference type="PANTHER" id="PTHR30506">
    <property type="entry name" value="INNER MEMBRANE PROTEIN"/>
    <property type="match status" value="1"/>
</dbReference>
<dbReference type="GO" id="GO:0005886">
    <property type="term" value="C:plasma membrane"/>
    <property type="evidence" value="ECO:0007669"/>
    <property type="project" value="UniProtKB-SubCell"/>
</dbReference>
<evidence type="ECO:0000256" key="2">
    <source>
        <dbReference type="ARBA" id="ARBA00008193"/>
    </source>
</evidence>
<evidence type="ECO:0000259" key="8">
    <source>
        <dbReference type="Pfam" id="PF03458"/>
    </source>
</evidence>
<organism evidence="9 10">
    <name type="scientific">Sulfobacillus thermosulfidooxidans (strain DSM 9293 / VKM B-1269 / AT-1)</name>
    <dbReference type="NCBI Taxonomy" id="929705"/>
    <lineage>
        <taxon>Bacteria</taxon>
        <taxon>Bacillati</taxon>
        <taxon>Bacillota</taxon>
        <taxon>Clostridia</taxon>
        <taxon>Eubacteriales</taxon>
        <taxon>Clostridiales Family XVII. Incertae Sedis</taxon>
        <taxon>Sulfobacillus</taxon>
    </lineage>
</organism>
<comment type="similarity">
    <text evidence="2">Belongs to the UPF0126 family.</text>
</comment>
<evidence type="ECO:0000313" key="10">
    <source>
        <dbReference type="Proteomes" id="UP000192660"/>
    </source>
</evidence>
<keyword evidence="6 7" id="KW-0472">Membrane</keyword>
<keyword evidence="4 7" id="KW-0812">Transmembrane</keyword>
<keyword evidence="10" id="KW-1185">Reference proteome</keyword>
<feature type="domain" description="Glycine transporter" evidence="8">
    <location>
        <begin position="91"/>
        <end position="160"/>
    </location>
</feature>
<sequence>MWDILNILGTMAFAISGALVAIEENYDIFGIFVLSFITAFGGGAIRNLLIGLPLQLLWSQSALFKTALLTTLVILLLPTIWLKRWPLILIFFDAVGLGAYAIEGALYAVSAHHGLATVIVAATLTGIGGGMLRDVLAGRKPFVLQHDEYYAIWTILGGMAIGLKWVQSPVQLYILLGSIVSLRMISVIFHWRVPHHLFTQWSRQKSQSPTP</sequence>
<feature type="domain" description="Glycine transporter" evidence="8">
    <location>
        <begin position="4"/>
        <end position="77"/>
    </location>
</feature>